<name>A0A975G6B8_9BACT</name>
<keyword evidence="2" id="KW-1185">Reference proteome</keyword>
<dbReference type="InterPro" id="IPR036514">
    <property type="entry name" value="SGNH_hydro_sf"/>
</dbReference>
<sequence length="704" mass="76161">MNGLRPAAPVLGCGTLIEPVRRFIAIALCGVSAAGGVTLPELPPVSCGMGADGRPTVSWQAYRNQLYRVERSQTLAPGSWTALSDIVVGDGLGKSIADPQQAPKAYYRVSVIGEDFNPSVLAPKWQLDATIDFQAAADGSVVSQWKGSGITSNVQTVQGSRPVYQGGSVVFDGAGDNLQFPMWAGGVGSNWTLVLLVKVRPGITNYSQLFGGSFEAGRALEAQWFQGDIATRTVWDGDQGLTTDFPLFPNDNWRVVVLRSGDNLVKTKIDGSETTRAVSSKTTGQAGTFNLGCSYDPVSHTSPITVRYAAFFPTMLGDADLGKFERWLERKKNGEYPETALFMGGGQSNYAYSVSALREALAANFANPALAFSPHFSATSLMAWMRDKADGSGYEVTPHVDLTAAPAGSLAYLRDPLHGGDRTLAAMQAQYDLVRRNPKSKVAMLFVQGENDTDDATNQWKPNGVPGGPVDYNAHFTDPYALAESYGARSVAWNNAVRAGTGFPNLVCIYERVAYVNLNRLPIQVECEHRQRKSQLDGLVNDSRYFLVDTADIPREDGIHFTPDGARQFARGAMRLLKRSDKLAALSYHARMLAMRAIDSGMELTDAQMGACEAFVATSEFPKLRSLVIPVLPAANPDDQARLRRCNLLIHRSDKYAPGFEEMQPVNTTAGYEGTANVVVVDASVRALLAAWGLTDTVTLRRDG</sequence>
<dbReference type="SUPFAM" id="SSF52266">
    <property type="entry name" value="SGNH hydrolase"/>
    <property type="match status" value="1"/>
</dbReference>
<proteinExistence type="predicted"/>
<dbReference type="EMBL" id="CP073100">
    <property type="protein sequence ID" value="QUE49598.1"/>
    <property type="molecule type" value="Genomic_DNA"/>
</dbReference>
<dbReference type="Proteomes" id="UP000676169">
    <property type="component" value="Chromosome"/>
</dbReference>
<evidence type="ECO:0000313" key="1">
    <source>
        <dbReference type="EMBL" id="QUE49598.1"/>
    </source>
</evidence>
<reference evidence="1" key="1">
    <citation type="submission" date="2021-04" db="EMBL/GenBank/DDBJ databases">
        <title>Luteolibacter sp. 32A isolated from the skin of an Anderson's salamander (Ambystoma andersonii).</title>
        <authorList>
            <person name="Spergser J."/>
            <person name="Busse H.-J."/>
        </authorList>
    </citation>
    <scope>NUCLEOTIDE SEQUENCE</scope>
    <source>
        <strain evidence="1">32A</strain>
    </source>
</reference>
<dbReference type="GO" id="GO:0016788">
    <property type="term" value="F:hydrolase activity, acting on ester bonds"/>
    <property type="evidence" value="ECO:0007669"/>
    <property type="project" value="UniProtKB-ARBA"/>
</dbReference>
<gene>
    <name evidence="1" type="ORF">KBB96_12020</name>
</gene>
<dbReference type="AlphaFoldDB" id="A0A975G6B8"/>
<dbReference type="Gene3D" id="3.40.50.1110">
    <property type="entry name" value="SGNH hydrolase"/>
    <property type="match status" value="1"/>
</dbReference>
<dbReference type="KEGG" id="lamb:KBB96_12020"/>
<protein>
    <submittedName>
        <fullName evidence="1">Uncharacterized protein</fullName>
    </submittedName>
</protein>
<organism evidence="1 2">
    <name type="scientific">Luteolibacter ambystomatis</name>
    <dbReference type="NCBI Taxonomy" id="2824561"/>
    <lineage>
        <taxon>Bacteria</taxon>
        <taxon>Pseudomonadati</taxon>
        <taxon>Verrucomicrobiota</taxon>
        <taxon>Verrucomicrobiia</taxon>
        <taxon>Verrucomicrobiales</taxon>
        <taxon>Verrucomicrobiaceae</taxon>
        <taxon>Luteolibacter</taxon>
    </lineage>
</organism>
<evidence type="ECO:0000313" key="2">
    <source>
        <dbReference type="Proteomes" id="UP000676169"/>
    </source>
</evidence>
<accession>A0A975G6B8</accession>
<dbReference type="RefSeq" id="WP_211629687.1">
    <property type="nucleotide sequence ID" value="NZ_CP073100.1"/>
</dbReference>